<gene>
    <name evidence="2" type="ORF">BC349_14000</name>
</gene>
<comment type="caution">
    <text evidence="2">The sequence shown here is derived from an EMBL/GenBank/DDBJ whole genome shotgun (WGS) entry which is preliminary data.</text>
</comment>
<dbReference type="PROSITE" id="PS51257">
    <property type="entry name" value="PROKAR_LIPOPROTEIN"/>
    <property type="match status" value="1"/>
</dbReference>
<evidence type="ECO:0000313" key="2">
    <source>
        <dbReference type="EMBL" id="MBC6492170.1"/>
    </source>
</evidence>
<protein>
    <recommendedName>
        <fullName evidence="4">Tetratricopeptide repeat protein</fullName>
    </recommendedName>
</protein>
<dbReference type="Proteomes" id="UP000765802">
    <property type="component" value="Unassembled WGS sequence"/>
</dbReference>
<sequence length="988" mass="112469">MINTRGIRYLIPLTVFLSCFLPGMGQPTLSADDLRKPKKYENRQLRAEKTGEKKFTAPRRFFQNTYTHYNYFFNAQNKLNQVLESAKASHTDQYSELLSFYNYTLENTSSQKTELDSVIYKVNAGIYLHDLRSNWMDNLYLLMGQAYYYRNTLDTAFMSFQYMNYAFSPKEEDGFDKVIASNANEGGNVLKVSTVENRNIIDKAFSRPPSRNDALVWLVRTHISRNALGEAATLIQTLRNDPTFPERLAPQLAEVTAWWFYQRSQYDSAAFYLEKALPAAASKQESARWEYLLGQLYDRAGLTDKARDAFLRCIRHTLDPVMEVAAQLQAAQQFTGTEDMNWQTVITNLEKMARREKYHNYRDLIYYTIGKIEVKQNLLPEAQGHLLKSVKYSRPNTSQKAMSYLMLADVSFDRRDYQPAKQYYDSIDANLLPDTLKAPVAKKMVILEIITSQYAIIKRQDSLQLLAAMPEEERTALLKKTLRQLRKQKGLTEEETAGRPAAPGFQAGANAAPTDLFTSQNAGEWYFYNNALKSRGFNEFRNKWGNRPNADNWRLSSGTANQPLKKEVAAAAEKQEEISDTDPSLEKLVAGIPLTEAAMKTSNDSIREANFLLAYTLQNQLEDYAGAAGHYEKLLERFPGSTLEAEVLYNLAICYRMLGKSDELTATNKRLTTGFPGSRLAMLATDPKAVKLADSADSRQATETYDRIYDQFISGRFDEALAAKKRADSIYGNHYWTPQLLYIEAVFHVKQRNDSLGISTLEQIIGQFPEHGLAEKAKNLLSVLQRRSEIEAYLTQLQVERPAEDSTIVPAPQTDLPPIVVAADTVKTVIAARPQPLADTKKPAADSSRLKKEAPKVPVASLFNRHADQPHFVVVVLDNVDPVYVNETRNAFTRYNKEKYYNDAMNVLIVSLTDSVKMVSIRGLANEQAAIEYIKKARELAPREIIPWLKSDKYYFLPVAEDNMNLLMDSKNLPAYRDFLKQLFPDQF</sequence>
<organism evidence="2 3">
    <name type="scientific">Flavihumibacter stibioxidans</name>
    <dbReference type="NCBI Taxonomy" id="1834163"/>
    <lineage>
        <taxon>Bacteria</taxon>
        <taxon>Pseudomonadati</taxon>
        <taxon>Bacteroidota</taxon>
        <taxon>Chitinophagia</taxon>
        <taxon>Chitinophagales</taxon>
        <taxon>Chitinophagaceae</taxon>
        <taxon>Flavihumibacter</taxon>
    </lineage>
</organism>
<keyword evidence="3" id="KW-1185">Reference proteome</keyword>
<reference evidence="2 3" key="1">
    <citation type="submission" date="2016-07" db="EMBL/GenBank/DDBJ databases">
        <title>Genome analysis of Flavihumibacter stibioxidans YS-17.</title>
        <authorList>
            <person name="Shi K."/>
            <person name="Han Y."/>
            <person name="Wang G."/>
        </authorList>
    </citation>
    <scope>NUCLEOTIDE SEQUENCE [LARGE SCALE GENOMIC DNA]</scope>
    <source>
        <strain evidence="2 3">YS-17</strain>
    </source>
</reference>
<name>A0ABR7MAV5_9BACT</name>
<accession>A0ABR7MAV5</accession>
<evidence type="ECO:0000256" key="1">
    <source>
        <dbReference type="SAM" id="MobiDB-lite"/>
    </source>
</evidence>
<dbReference type="Pfam" id="PF13174">
    <property type="entry name" value="TPR_6"/>
    <property type="match status" value="1"/>
</dbReference>
<dbReference type="InterPro" id="IPR019734">
    <property type="entry name" value="TPR_rpt"/>
</dbReference>
<dbReference type="Gene3D" id="1.25.40.10">
    <property type="entry name" value="Tetratricopeptide repeat domain"/>
    <property type="match status" value="4"/>
</dbReference>
<evidence type="ECO:0008006" key="4">
    <source>
        <dbReference type="Google" id="ProtNLM"/>
    </source>
</evidence>
<dbReference type="InterPro" id="IPR011990">
    <property type="entry name" value="TPR-like_helical_dom_sf"/>
</dbReference>
<evidence type="ECO:0000313" key="3">
    <source>
        <dbReference type="Proteomes" id="UP000765802"/>
    </source>
</evidence>
<dbReference type="EMBL" id="MBUA01000027">
    <property type="protein sequence ID" value="MBC6492170.1"/>
    <property type="molecule type" value="Genomic_DNA"/>
</dbReference>
<dbReference type="RefSeq" id="WP_187257490.1">
    <property type="nucleotide sequence ID" value="NZ_JBHULF010000006.1"/>
</dbReference>
<dbReference type="SUPFAM" id="SSF48452">
    <property type="entry name" value="TPR-like"/>
    <property type="match status" value="2"/>
</dbReference>
<proteinExistence type="predicted"/>
<dbReference type="Pfam" id="PF13432">
    <property type="entry name" value="TPR_16"/>
    <property type="match status" value="1"/>
</dbReference>
<feature type="region of interest" description="Disordered" evidence="1">
    <location>
        <begin position="489"/>
        <end position="508"/>
    </location>
</feature>